<sequence>MSSLPSSDGFAPPENGPIYSCKRFGEPQDYLRVPGLIFDEVPSLIPPEHSAALCYLQPKDFSLNLPWAEYYKKLESFDCVAKKLVDVFDYSIQELKRGIEPKVMRVRHDAVGDDDPEPDPSFWVEFFERVLGSLGHEAEKFGMTSLDVMWIVYLYTNAWECTPLSWRTKQAGYWRKANLHHLHDLLSEWVEMLKTKKLRWTTVFGELFGIGR</sequence>
<organism evidence="1 2">
    <name type="scientific">Colletotrichum fioriniae PJ7</name>
    <dbReference type="NCBI Taxonomy" id="1445577"/>
    <lineage>
        <taxon>Eukaryota</taxon>
        <taxon>Fungi</taxon>
        <taxon>Dikarya</taxon>
        <taxon>Ascomycota</taxon>
        <taxon>Pezizomycotina</taxon>
        <taxon>Sordariomycetes</taxon>
        <taxon>Hypocreomycetidae</taxon>
        <taxon>Glomerellales</taxon>
        <taxon>Glomerellaceae</taxon>
        <taxon>Colletotrichum</taxon>
        <taxon>Colletotrichum acutatum species complex</taxon>
    </lineage>
</organism>
<dbReference type="OrthoDB" id="4846778at2759"/>
<evidence type="ECO:0000313" key="1">
    <source>
        <dbReference type="EMBL" id="EXF80736.1"/>
    </source>
</evidence>
<gene>
    <name evidence="1" type="ORF">CFIO01_01107</name>
</gene>
<accession>A0A010RJY4</accession>
<dbReference type="eggNOG" id="ENOG502R0YA">
    <property type="taxonomic scope" value="Eukaryota"/>
</dbReference>
<proteinExistence type="predicted"/>
<name>A0A010RJY4_9PEZI</name>
<protein>
    <submittedName>
        <fullName evidence="1">Uncharacterized protein</fullName>
    </submittedName>
</protein>
<evidence type="ECO:0000313" key="2">
    <source>
        <dbReference type="Proteomes" id="UP000020467"/>
    </source>
</evidence>
<keyword evidence="2" id="KW-1185">Reference proteome</keyword>
<dbReference type="KEGG" id="cfj:CFIO01_01107"/>
<comment type="caution">
    <text evidence="1">The sequence shown here is derived from an EMBL/GenBank/DDBJ whole genome shotgun (WGS) entry which is preliminary data.</text>
</comment>
<dbReference type="EMBL" id="JARH01000415">
    <property type="protein sequence ID" value="EXF80736.1"/>
    <property type="molecule type" value="Genomic_DNA"/>
</dbReference>
<dbReference type="Proteomes" id="UP000020467">
    <property type="component" value="Unassembled WGS sequence"/>
</dbReference>
<dbReference type="AlphaFoldDB" id="A0A010RJY4"/>
<reference evidence="1 2" key="1">
    <citation type="submission" date="2014-02" db="EMBL/GenBank/DDBJ databases">
        <title>The genome sequence of Colletotrichum fioriniae PJ7.</title>
        <authorList>
            <person name="Baroncelli R."/>
            <person name="Thon M.R."/>
        </authorList>
    </citation>
    <scope>NUCLEOTIDE SEQUENCE [LARGE SCALE GENOMIC DNA]</scope>
    <source>
        <strain evidence="1 2">PJ7</strain>
    </source>
</reference>
<dbReference type="HOGENOM" id="CLU_096154_0_0_1"/>
<dbReference type="STRING" id="1445577.A0A010RJY4"/>